<dbReference type="EMBL" id="JBEGCJ010000005">
    <property type="protein sequence ID" value="MEQ6918484.1"/>
    <property type="molecule type" value="Genomic_DNA"/>
</dbReference>
<feature type="domain" description="DUF2914" evidence="3">
    <location>
        <begin position="293"/>
        <end position="357"/>
    </location>
</feature>
<protein>
    <submittedName>
        <fullName evidence="5">DUF5924 family protein</fullName>
    </submittedName>
</protein>
<evidence type="ECO:0000313" key="5">
    <source>
        <dbReference type="EMBL" id="MEQ6918484.1"/>
    </source>
</evidence>
<feature type="transmembrane region" description="Helical" evidence="2">
    <location>
        <begin position="103"/>
        <end position="125"/>
    </location>
</feature>
<feature type="transmembrane region" description="Helical" evidence="2">
    <location>
        <begin position="162"/>
        <end position="184"/>
    </location>
</feature>
<feature type="transmembrane region" description="Helical" evidence="2">
    <location>
        <begin position="219"/>
        <end position="240"/>
    </location>
</feature>
<dbReference type="RefSeq" id="WP_349762749.1">
    <property type="nucleotide sequence ID" value="NZ_JBEGCJ010000005.1"/>
</dbReference>
<gene>
    <name evidence="5" type="ORF">ABE960_13240</name>
</gene>
<evidence type="ECO:0000256" key="2">
    <source>
        <dbReference type="SAM" id="Phobius"/>
    </source>
</evidence>
<proteinExistence type="predicted"/>
<feature type="compositionally biased region" description="Polar residues" evidence="1">
    <location>
        <begin position="437"/>
        <end position="447"/>
    </location>
</feature>
<keyword evidence="6" id="KW-1185">Reference proteome</keyword>
<dbReference type="Pfam" id="PF19346">
    <property type="entry name" value="DUF5924"/>
    <property type="match status" value="1"/>
</dbReference>
<evidence type="ECO:0000259" key="3">
    <source>
        <dbReference type="Pfam" id="PF11141"/>
    </source>
</evidence>
<evidence type="ECO:0000259" key="4">
    <source>
        <dbReference type="Pfam" id="PF19346"/>
    </source>
</evidence>
<dbReference type="InterPro" id="IPR022606">
    <property type="entry name" value="DUF2914"/>
</dbReference>
<feature type="transmembrane region" description="Helical" evidence="2">
    <location>
        <begin position="131"/>
        <end position="150"/>
    </location>
</feature>
<evidence type="ECO:0000313" key="6">
    <source>
        <dbReference type="Proteomes" id="UP001442468"/>
    </source>
</evidence>
<feature type="transmembrane region" description="Helical" evidence="2">
    <location>
        <begin position="65"/>
        <end position="82"/>
    </location>
</feature>
<feature type="region of interest" description="Disordered" evidence="1">
    <location>
        <begin position="1"/>
        <end position="23"/>
    </location>
</feature>
<organism evidence="5 6">
    <name type="scientific">Halomonas aquatica</name>
    <dbReference type="NCBI Taxonomy" id="3151123"/>
    <lineage>
        <taxon>Bacteria</taxon>
        <taxon>Pseudomonadati</taxon>
        <taxon>Pseudomonadota</taxon>
        <taxon>Gammaproteobacteria</taxon>
        <taxon>Oceanospirillales</taxon>
        <taxon>Halomonadaceae</taxon>
        <taxon>Halomonas</taxon>
    </lineage>
</organism>
<name>A0ABV1NHG6_9GAMM</name>
<sequence length="447" mass="49293">MTREPRIDTYRTPASPDGGPPPHLDAWQARTDRLVKRIRPWSWLWPPMALLTGLCSFFLVERQQWLGGILALGMLMVWILLLSESLIGRMLIRRGYPRLPRGLTTFITQLIHQETLFFTLPFLLATTVWRSGQALFTLVIMAMALLSILDPLYYRLAGRLRWLYFAFHAQCVFIVVLVTLPTLLHLTTGQSLVLAILAMVLFSLPSLMRLLRPMTTPRYLAMLALLPLMAGGAWMGRAWVPPVSLWISGSALSPAFDTETRSPLGSTRLVPTALTGQGLYAYTAIHAPRGLREEVVHVWRQEGVEVDRIPLEIQGGRAEGYRSWSHKQNFPTDPSGAWRIDVMTDSGQRIGVLRFTVSEDGEVATLADGSIQSPLGIPGLDIRRLLPKSETAETPSSGDAIGEPGAEMTDGEATPADEAKTAQASATQDAPEKGDESTTPTSSSAQE</sequence>
<reference evidence="5 6" key="1">
    <citation type="submission" date="2024-05" db="EMBL/GenBank/DDBJ databases">
        <title>Halomonas sp. SSM6 16S ribosomal RNA gene Genome sequencing and assembly.</title>
        <authorList>
            <person name="Yook S."/>
        </authorList>
    </citation>
    <scope>NUCLEOTIDE SEQUENCE [LARGE SCALE GENOMIC DNA]</scope>
    <source>
        <strain evidence="5 6">SSM6</strain>
    </source>
</reference>
<feature type="transmembrane region" description="Helical" evidence="2">
    <location>
        <begin position="190"/>
        <end position="207"/>
    </location>
</feature>
<dbReference type="InterPro" id="IPR045968">
    <property type="entry name" value="DUF5924"/>
</dbReference>
<evidence type="ECO:0000256" key="1">
    <source>
        <dbReference type="SAM" id="MobiDB-lite"/>
    </source>
</evidence>
<feature type="domain" description="DUF5924" evidence="4">
    <location>
        <begin position="25"/>
        <end position="281"/>
    </location>
</feature>
<accession>A0ABV1NHG6</accession>
<feature type="transmembrane region" description="Helical" evidence="2">
    <location>
        <begin position="40"/>
        <end position="59"/>
    </location>
</feature>
<feature type="region of interest" description="Disordered" evidence="1">
    <location>
        <begin position="389"/>
        <end position="447"/>
    </location>
</feature>
<dbReference type="Proteomes" id="UP001442468">
    <property type="component" value="Unassembled WGS sequence"/>
</dbReference>
<keyword evidence="2" id="KW-1133">Transmembrane helix</keyword>
<keyword evidence="2" id="KW-0812">Transmembrane</keyword>
<keyword evidence="2" id="KW-0472">Membrane</keyword>
<comment type="caution">
    <text evidence="5">The sequence shown here is derived from an EMBL/GenBank/DDBJ whole genome shotgun (WGS) entry which is preliminary data.</text>
</comment>
<dbReference type="Pfam" id="PF11141">
    <property type="entry name" value="DUF2914"/>
    <property type="match status" value="1"/>
</dbReference>